<dbReference type="InterPro" id="IPR036514">
    <property type="entry name" value="SGNH_hydro_sf"/>
</dbReference>
<protein>
    <recommendedName>
        <fullName evidence="4">GDSL-like lipase/acylhydrolase family protein</fullName>
    </recommendedName>
</protein>
<keyword evidence="1" id="KW-1133">Transmembrane helix</keyword>
<dbReference type="AlphaFoldDB" id="A0A347ZT60"/>
<keyword evidence="1" id="KW-0472">Membrane</keyword>
<gene>
    <name evidence="2" type="ORF">DFR64_0803</name>
</gene>
<evidence type="ECO:0000313" key="2">
    <source>
        <dbReference type="EMBL" id="REG10934.1"/>
    </source>
</evidence>
<dbReference type="EMBL" id="QUMS01000001">
    <property type="protein sequence ID" value="REG10934.1"/>
    <property type="molecule type" value="Genomic_DNA"/>
</dbReference>
<feature type="transmembrane region" description="Helical" evidence="1">
    <location>
        <begin position="12"/>
        <end position="30"/>
    </location>
</feature>
<sequence>MRSQKALPVRILIKAGLFAALFNMAFSLLMNVPIGSLSLYNHLYPGRERFPFGENPSTSYNLSIYNLDAMIASHEISAAKKEADEFRVFIVGDSSTWGFLQNPGDTLAGLLDSRSLELNDKNVRVYNLGYPSLSVVKDLMIIDRVKQYDPDLIIWLVTLESLPVDNQLETPLVANNPILVNDLIDRYQLTTFEKIPVVWKETTLVARRRELADIIRLQIYGAMWAGTGIDQDYPDEYTPALRDFAVDESFYDFSPYDLDENRLALNVISQTVKLNSDIQFLVVNEPILIAQGENSDIRYDYYYPRWAYDQYRGIIQEKMDKAGINYNDLWDIVPQEYFTNSAIHMDKSGEEILAERIASLIIETDKQ</sequence>
<name>A0A347ZT60_9CHLR</name>
<evidence type="ECO:0000313" key="3">
    <source>
        <dbReference type="Proteomes" id="UP000256388"/>
    </source>
</evidence>
<dbReference type="RefSeq" id="WP_116224085.1">
    <property type="nucleotide sequence ID" value="NZ_AP018437.1"/>
</dbReference>
<reference evidence="2 3" key="1">
    <citation type="submission" date="2018-08" db="EMBL/GenBank/DDBJ databases">
        <title>Genomic Encyclopedia of Type Strains, Phase IV (KMG-IV): sequencing the most valuable type-strain genomes for metagenomic binning, comparative biology and taxonomic classification.</title>
        <authorList>
            <person name="Goeker M."/>
        </authorList>
    </citation>
    <scope>NUCLEOTIDE SEQUENCE [LARGE SCALE GENOMIC DNA]</scope>
    <source>
        <strain evidence="2 3">DSM 23923</strain>
    </source>
</reference>
<dbReference type="OrthoDB" id="156518at2"/>
<dbReference type="Proteomes" id="UP000256388">
    <property type="component" value="Unassembled WGS sequence"/>
</dbReference>
<evidence type="ECO:0008006" key="4">
    <source>
        <dbReference type="Google" id="ProtNLM"/>
    </source>
</evidence>
<organism evidence="2 3">
    <name type="scientific">Pelolinea submarina</name>
    <dbReference type="NCBI Taxonomy" id="913107"/>
    <lineage>
        <taxon>Bacteria</taxon>
        <taxon>Bacillati</taxon>
        <taxon>Chloroflexota</taxon>
        <taxon>Anaerolineae</taxon>
        <taxon>Anaerolineales</taxon>
        <taxon>Anaerolineaceae</taxon>
        <taxon>Pelolinea</taxon>
    </lineage>
</organism>
<evidence type="ECO:0000256" key="1">
    <source>
        <dbReference type="SAM" id="Phobius"/>
    </source>
</evidence>
<accession>A0A347ZT60</accession>
<keyword evidence="3" id="KW-1185">Reference proteome</keyword>
<dbReference type="Gene3D" id="3.40.50.1110">
    <property type="entry name" value="SGNH hydrolase"/>
    <property type="match status" value="1"/>
</dbReference>
<keyword evidence="1" id="KW-0812">Transmembrane</keyword>
<dbReference type="SUPFAM" id="SSF52266">
    <property type="entry name" value="SGNH hydrolase"/>
    <property type="match status" value="1"/>
</dbReference>
<proteinExistence type="predicted"/>
<comment type="caution">
    <text evidence="2">The sequence shown here is derived from an EMBL/GenBank/DDBJ whole genome shotgun (WGS) entry which is preliminary data.</text>
</comment>